<dbReference type="SUPFAM" id="SSF53822">
    <property type="entry name" value="Periplasmic binding protein-like I"/>
    <property type="match status" value="1"/>
</dbReference>
<dbReference type="PANTHER" id="PTHR46847">
    <property type="entry name" value="D-ALLOSE-BINDING PERIPLASMIC PROTEIN-RELATED"/>
    <property type="match status" value="1"/>
</dbReference>
<keyword evidence="7" id="KW-1185">Reference proteome</keyword>
<evidence type="ECO:0000256" key="1">
    <source>
        <dbReference type="ARBA" id="ARBA00004196"/>
    </source>
</evidence>
<name>A0ABV9ETX9_9ACTN</name>
<evidence type="ECO:0000256" key="3">
    <source>
        <dbReference type="ARBA" id="ARBA00022729"/>
    </source>
</evidence>
<comment type="similarity">
    <text evidence="2">Belongs to the bacterial solute-binding protein 2 family.</text>
</comment>
<dbReference type="CDD" id="cd06308">
    <property type="entry name" value="PBP1_sensor_kinase-like"/>
    <property type="match status" value="1"/>
</dbReference>
<dbReference type="Proteomes" id="UP001595891">
    <property type="component" value="Unassembled WGS sequence"/>
</dbReference>
<proteinExistence type="inferred from homology"/>
<dbReference type="InterPro" id="IPR028082">
    <property type="entry name" value="Peripla_BP_I"/>
</dbReference>
<dbReference type="Pfam" id="PF13407">
    <property type="entry name" value="Peripla_BP_4"/>
    <property type="match status" value="1"/>
</dbReference>
<feature type="signal peptide" evidence="4">
    <location>
        <begin position="1"/>
        <end position="21"/>
    </location>
</feature>
<dbReference type="PANTHER" id="PTHR46847:SF1">
    <property type="entry name" value="D-ALLOSE-BINDING PERIPLASMIC PROTEIN-RELATED"/>
    <property type="match status" value="1"/>
</dbReference>
<protein>
    <submittedName>
        <fullName evidence="6">Substrate-binding domain-containing protein</fullName>
    </submittedName>
</protein>
<evidence type="ECO:0000256" key="2">
    <source>
        <dbReference type="ARBA" id="ARBA00007639"/>
    </source>
</evidence>
<dbReference type="InterPro" id="IPR025997">
    <property type="entry name" value="SBP_2_dom"/>
</dbReference>
<dbReference type="Gene3D" id="3.40.50.2300">
    <property type="match status" value="2"/>
</dbReference>
<dbReference type="PROSITE" id="PS51257">
    <property type="entry name" value="PROKAR_LIPOPROTEIN"/>
    <property type="match status" value="1"/>
</dbReference>
<organism evidence="6 7">
    <name type="scientific">Sphaerisporangium corydalis</name>
    <dbReference type="NCBI Taxonomy" id="1441875"/>
    <lineage>
        <taxon>Bacteria</taxon>
        <taxon>Bacillati</taxon>
        <taxon>Actinomycetota</taxon>
        <taxon>Actinomycetes</taxon>
        <taxon>Streptosporangiales</taxon>
        <taxon>Streptosporangiaceae</taxon>
        <taxon>Sphaerisporangium</taxon>
    </lineage>
</organism>
<dbReference type="EMBL" id="JBHSFN010000041">
    <property type="protein sequence ID" value="MFC4592057.1"/>
    <property type="molecule type" value="Genomic_DNA"/>
</dbReference>
<comment type="subcellular location">
    <subcellularLocation>
        <location evidence="1">Cell envelope</location>
    </subcellularLocation>
</comment>
<reference evidence="7" key="1">
    <citation type="journal article" date="2019" name="Int. J. Syst. Evol. Microbiol.">
        <title>The Global Catalogue of Microorganisms (GCM) 10K type strain sequencing project: providing services to taxonomists for standard genome sequencing and annotation.</title>
        <authorList>
            <consortium name="The Broad Institute Genomics Platform"/>
            <consortium name="The Broad Institute Genome Sequencing Center for Infectious Disease"/>
            <person name="Wu L."/>
            <person name="Ma J."/>
        </authorList>
    </citation>
    <scope>NUCLEOTIDE SEQUENCE [LARGE SCALE GENOMIC DNA]</scope>
    <source>
        <strain evidence="7">CCUG 49560</strain>
    </source>
</reference>
<evidence type="ECO:0000313" key="6">
    <source>
        <dbReference type="EMBL" id="MFC4592057.1"/>
    </source>
</evidence>
<keyword evidence="3 4" id="KW-0732">Signal</keyword>
<sequence>MNAKRLRGILFTGLLAAGLTACSSGSGDPAPAGSASASASGDGSYTIGVANFMLSGPYFSGMDKAIAAQAKKKGNVEIISTDANGDAAKLASNVEDLLSKNVDAVIISGGPLESAPAALNAIKAAGKPVVLVDRKFQTGEYTSWIGPDNEAIGKQDGEFLAEKLPDGGKVAIIKGGPADNSIGLARTNGVKSVLSAKPSFTLVEAPDFGNWGSDGGLSVMESLLASNADLKAVFCENDAMCLGAQRAIADAKKTKQIIIAGVDGQAEALKAILDGTNYAVTGLNDADIIGSQGLDRAVDILKGTKVEKDTVVPSPRVTKENASQYYDPNGAF</sequence>
<gene>
    <name evidence="6" type="ORF">ACFO8L_38630</name>
</gene>
<evidence type="ECO:0000259" key="5">
    <source>
        <dbReference type="Pfam" id="PF13407"/>
    </source>
</evidence>
<feature type="chain" id="PRO_5046989190" evidence="4">
    <location>
        <begin position="22"/>
        <end position="332"/>
    </location>
</feature>
<dbReference type="RefSeq" id="WP_262847272.1">
    <property type="nucleotide sequence ID" value="NZ_JANZYP010000060.1"/>
</dbReference>
<evidence type="ECO:0000313" key="7">
    <source>
        <dbReference type="Proteomes" id="UP001595891"/>
    </source>
</evidence>
<feature type="domain" description="Periplasmic binding protein" evidence="5">
    <location>
        <begin position="47"/>
        <end position="305"/>
    </location>
</feature>
<comment type="caution">
    <text evidence="6">The sequence shown here is derived from an EMBL/GenBank/DDBJ whole genome shotgun (WGS) entry which is preliminary data.</text>
</comment>
<evidence type="ECO:0000256" key="4">
    <source>
        <dbReference type="SAM" id="SignalP"/>
    </source>
</evidence>
<accession>A0ABV9ETX9</accession>